<dbReference type="GeneID" id="85331053"/>
<dbReference type="EMBL" id="JAUIRO010000008">
    <property type="protein sequence ID" value="KAK0703191.1"/>
    <property type="molecule type" value="Genomic_DNA"/>
</dbReference>
<name>A0AA40DJ34_9PEZI</name>
<dbReference type="AlphaFoldDB" id="A0AA40DJ34"/>
<dbReference type="Proteomes" id="UP001172101">
    <property type="component" value="Unassembled WGS sequence"/>
</dbReference>
<dbReference type="RefSeq" id="XP_060290050.1">
    <property type="nucleotide sequence ID" value="XM_060447783.1"/>
</dbReference>
<proteinExistence type="predicted"/>
<organism evidence="2 3">
    <name type="scientific">Lasiosphaeria miniovina</name>
    <dbReference type="NCBI Taxonomy" id="1954250"/>
    <lineage>
        <taxon>Eukaryota</taxon>
        <taxon>Fungi</taxon>
        <taxon>Dikarya</taxon>
        <taxon>Ascomycota</taxon>
        <taxon>Pezizomycotina</taxon>
        <taxon>Sordariomycetes</taxon>
        <taxon>Sordariomycetidae</taxon>
        <taxon>Sordariales</taxon>
        <taxon>Lasiosphaeriaceae</taxon>
        <taxon>Lasiosphaeria</taxon>
    </lineage>
</organism>
<keyword evidence="3" id="KW-1185">Reference proteome</keyword>
<gene>
    <name evidence="2" type="ORF">B0T26DRAFT_864009</name>
</gene>
<evidence type="ECO:0000313" key="3">
    <source>
        <dbReference type="Proteomes" id="UP001172101"/>
    </source>
</evidence>
<sequence>MNNLLRQQQEIPDPAVDLPLSTQSREPKRLANQFENMEVIDNNQQAILPQRRPLPSPSSPTRGRLRGRPRLARNPVGRPRGSRRRRPSSEQQPPREIDELPPQFTGAD</sequence>
<protein>
    <submittedName>
        <fullName evidence="2">Uncharacterized protein</fullName>
    </submittedName>
</protein>
<feature type="region of interest" description="Disordered" evidence="1">
    <location>
        <begin position="42"/>
        <end position="108"/>
    </location>
</feature>
<evidence type="ECO:0000256" key="1">
    <source>
        <dbReference type="SAM" id="MobiDB-lite"/>
    </source>
</evidence>
<feature type="region of interest" description="Disordered" evidence="1">
    <location>
        <begin position="1"/>
        <end position="24"/>
    </location>
</feature>
<reference evidence="2" key="1">
    <citation type="submission" date="2023-06" db="EMBL/GenBank/DDBJ databases">
        <title>Genome-scale phylogeny and comparative genomics of the fungal order Sordariales.</title>
        <authorList>
            <consortium name="Lawrence Berkeley National Laboratory"/>
            <person name="Hensen N."/>
            <person name="Bonometti L."/>
            <person name="Westerberg I."/>
            <person name="Brannstrom I.O."/>
            <person name="Guillou S."/>
            <person name="Cros-Aarteil S."/>
            <person name="Calhoun S."/>
            <person name="Haridas S."/>
            <person name="Kuo A."/>
            <person name="Mondo S."/>
            <person name="Pangilinan J."/>
            <person name="Riley R."/>
            <person name="LaButti K."/>
            <person name="Andreopoulos B."/>
            <person name="Lipzen A."/>
            <person name="Chen C."/>
            <person name="Yanf M."/>
            <person name="Daum C."/>
            <person name="Ng V."/>
            <person name="Clum A."/>
            <person name="Steindorff A."/>
            <person name="Ohm R."/>
            <person name="Martin F."/>
            <person name="Silar P."/>
            <person name="Natvig D."/>
            <person name="Lalanne C."/>
            <person name="Gautier V."/>
            <person name="Ament-velasquez S.L."/>
            <person name="Kruys A."/>
            <person name="Hutchinson M.I."/>
            <person name="Powell A.J."/>
            <person name="Barry K."/>
            <person name="Miller A.N."/>
            <person name="Grigoriev I.V."/>
            <person name="Debuchy R."/>
            <person name="Gladieux P."/>
            <person name="Thoren M.H."/>
            <person name="Johannesson H."/>
        </authorList>
    </citation>
    <scope>NUCLEOTIDE SEQUENCE</scope>
    <source>
        <strain evidence="2">SMH2392-1A</strain>
    </source>
</reference>
<comment type="caution">
    <text evidence="2">The sequence shown here is derived from an EMBL/GenBank/DDBJ whole genome shotgun (WGS) entry which is preliminary data.</text>
</comment>
<evidence type="ECO:0000313" key="2">
    <source>
        <dbReference type="EMBL" id="KAK0703191.1"/>
    </source>
</evidence>
<accession>A0AA40DJ34</accession>
<feature type="compositionally biased region" description="Polar residues" evidence="1">
    <location>
        <begin position="1"/>
        <end position="10"/>
    </location>
</feature>